<evidence type="ECO:0000256" key="3">
    <source>
        <dbReference type="ARBA" id="ARBA00014160"/>
    </source>
</evidence>
<keyword evidence="12" id="KW-1185">Reference proteome</keyword>
<dbReference type="PANTHER" id="PTHR31057:SF0">
    <property type="entry name" value="E3 UFM1-PROTEIN LIGASE 1"/>
    <property type="match status" value="1"/>
</dbReference>
<dbReference type="GO" id="GO:0005789">
    <property type="term" value="C:endoplasmic reticulum membrane"/>
    <property type="evidence" value="ECO:0007669"/>
    <property type="project" value="TreeGrafter"/>
</dbReference>
<comment type="function">
    <text evidence="1">E3 UFM1-protein ligase that mediates ufmylation of target proteins.</text>
</comment>
<evidence type="ECO:0000256" key="4">
    <source>
        <dbReference type="ARBA" id="ARBA00022679"/>
    </source>
</evidence>
<evidence type="ECO:0000259" key="9">
    <source>
        <dbReference type="Pfam" id="PF23659"/>
    </source>
</evidence>
<name>A0AA88HVN2_ARTSF</name>
<comment type="similarity">
    <text evidence="2">Belongs to the UFL1 family.</text>
</comment>
<dbReference type="InterPro" id="IPR018611">
    <property type="entry name" value="Ufl1"/>
</dbReference>
<evidence type="ECO:0000259" key="10">
    <source>
        <dbReference type="Pfam" id="PF25041"/>
    </source>
</evidence>
<gene>
    <name evidence="11" type="ORF">QYM36_009866</name>
</gene>
<dbReference type="Pfam" id="PF25041">
    <property type="entry name" value="UFL1_C"/>
    <property type="match status" value="1"/>
</dbReference>
<dbReference type="InterPro" id="IPR056579">
    <property type="entry name" value="Ufl1_N"/>
</dbReference>
<evidence type="ECO:0000256" key="5">
    <source>
        <dbReference type="ARBA" id="ARBA00022786"/>
    </source>
</evidence>
<dbReference type="EMBL" id="JAVRJZ010000012">
    <property type="protein sequence ID" value="KAK2715011.1"/>
    <property type="molecule type" value="Genomic_DNA"/>
</dbReference>
<reference evidence="11" key="1">
    <citation type="submission" date="2023-07" db="EMBL/GenBank/DDBJ databases">
        <title>Chromosome-level genome assembly of Artemia franciscana.</title>
        <authorList>
            <person name="Jo E."/>
        </authorList>
    </citation>
    <scope>NUCLEOTIDE SEQUENCE</scope>
    <source>
        <tissue evidence="11">Whole body</tissue>
    </source>
</reference>
<dbReference type="InterPro" id="IPR056580">
    <property type="entry name" value="Ufl1_dom"/>
</dbReference>
<dbReference type="InterPro" id="IPR056761">
    <property type="entry name" value="Ufl1-like_C"/>
</dbReference>
<dbReference type="GO" id="GO:0034976">
    <property type="term" value="P:response to endoplasmic reticulum stress"/>
    <property type="evidence" value="ECO:0007669"/>
    <property type="project" value="TreeGrafter"/>
</dbReference>
<sequence>MSGSTWEEVKKLAADFQKAQLSSAVQRLSERNCVEVINKLVSLKLVDILYTIDGKEYITRTHLAREIVDELISQGGKANLTDLVYILNVDYSHIEDRLPEVTRLHPGVKFVNGQLLDKPYIDGLALEVNEVLQRSGQVYIPELVKQFDLPGDFVLEQITQRVGTLIDGRFEKDDKSRIFTDDFILQMKAKVRGILSAATRPVSVASLVNHYNIPERQFFNIADELLAMKRISGSLIGGRQASKANFIPSIFTQMQQEWVDNFYKQNGYLEYSSLRQVGIGEPESYVKKHFAEDASVVFLPNCAVGKSVTTQVEACVDDALSSNQFIDIMPLLPSVISMEDASKLLKKILIEASQSSSSKPVVFGETCVTNEKHLEDLTKLFEKAIQEKANMIVTTPQYIQFQSGQGLVTPAKASRIGSEAFGVKSKKEDRRKRASEGKAGGGTQGRETKTKATKKKYMKGRGDDSESEGEQPCVESKTSPFFQFLPASDLIEELRKDEFLQELSDDILEEVASYLLRPLNLMYEEAAKKAYEALVSKSSGNRKLITTDLSDRIQRKLENFKLYEKGLNAVLDTDLRLQLDKFLVKSYGVELYNNLVQYCAIDNMIEIDLNRDLTTEQRVKLINELPADVSSVLLPFHQSLGTKSSADFEKDLEPVLSGVGIMVKKVDKKKEKNALQVFRAELIQQLEATEDPALALHLAVDLVFLSLHQVPIHISGRFIPQVLSLVSEGLDEAVRKVLLDCQSLVMKKLTLEREDPKLEEVNSALTEILPKVKESAINAKRAH</sequence>
<feature type="domain" description="E3 UFM1-protein ligase 1-like N-terminal" evidence="8">
    <location>
        <begin position="8"/>
        <end position="286"/>
    </location>
</feature>
<evidence type="ECO:0000313" key="12">
    <source>
        <dbReference type="Proteomes" id="UP001187531"/>
    </source>
</evidence>
<dbReference type="Proteomes" id="UP001187531">
    <property type="component" value="Unassembled WGS sequence"/>
</dbReference>
<dbReference type="GO" id="GO:0032434">
    <property type="term" value="P:regulation of proteasomal ubiquitin-dependent protein catabolic process"/>
    <property type="evidence" value="ECO:0007669"/>
    <property type="project" value="TreeGrafter"/>
</dbReference>
<dbReference type="PANTHER" id="PTHR31057">
    <property type="entry name" value="E3 UFM1-PROTEIN LIGASE 1"/>
    <property type="match status" value="1"/>
</dbReference>
<dbReference type="Pfam" id="PF25870">
    <property type="entry name" value="WHD_UFL1_5th"/>
    <property type="match status" value="1"/>
</dbReference>
<dbReference type="Pfam" id="PF23659">
    <property type="entry name" value="UFL1"/>
    <property type="match status" value="1"/>
</dbReference>
<feature type="region of interest" description="Disordered" evidence="7">
    <location>
        <begin position="419"/>
        <end position="477"/>
    </location>
</feature>
<accession>A0AA88HVN2</accession>
<feature type="domain" description="E3 UFM1-protein ligase-like C-terminal" evidence="10">
    <location>
        <begin position="671"/>
        <end position="774"/>
    </location>
</feature>
<organism evidence="11 12">
    <name type="scientific">Artemia franciscana</name>
    <name type="common">Brine shrimp</name>
    <name type="synonym">Artemia sanfranciscana</name>
    <dbReference type="NCBI Taxonomy" id="6661"/>
    <lineage>
        <taxon>Eukaryota</taxon>
        <taxon>Metazoa</taxon>
        <taxon>Ecdysozoa</taxon>
        <taxon>Arthropoda</taxon>
        <taxon>Crustacea</taxon>
        <taxon>Branchiopoda</taxon>
        <taxon>Anostraca</taxon>
        <taxon>Artemiidae</taxon>
        <taxon>Artemia</taxon>
    </lineage>
</organism>
<evidence type="ECO:0000256" key="6">
    <source>
        <dbReference type="ARBA" id="ARBA00030452"/>
    </source>
</evidence>
<feature type="domain" description="E3 UFM1-protein ligase 1-like" evidence="9">
    <location>
        <begin position="548"/>
        <end position="666"/>
    </location>
</feature>
<comment type="caution">
    <text evidence="11">The sequence shown here is derived from an EMBL/GenBank/DDBJ whole genome shotgun (WGS) entry which is preliminary data.</text>
</comment>
<dbReference type="Pfam" id="PF09743">
    <property type="entry name" value="E3_UFM1_ligase"/>
    <property type="match status" value="1"/>
</dbReference>
<evidence type="ECO:0000259" key="8">
    <source>
        <dbReference type="Pfam" id="PF09743"/>
    </source>
</evidence>
<dbReference type="AlphaFoldDB" id="A0AA88HVN2"/>
<proteinExistence type="inferred from homology"/>
<protein>
    <recommendedName>
        <fullName evidence="3">E3 UFM1-protein ligase 1 homolog</fullName>
    </recommendedName>
    <alternativeName>
        <fullName evidence="6">E3 UFM1-protein transferase 1 homolog</fullName>
    </alternativeName>
</protein>
<evidence type="ECO:0000256" key="2">
    <source>
        <dbReference type="ARBA" id="ARBA00010789"/>
    </source>
</evidence>
<keyword evidence="4" id="KW-0808">Transferase</keyword>
<dbReference type="GO" id="GO:0061666">
    <property type="term" value="F:UFM1 ligase activity"/>
    <property type="evidence" value="ECO:0007669"/>
    <property type="project" value="InterPro"/>
</dbReference>
<evidence type="ECO:0000256" key="1">
    <source>
        <dbReference type="ARBA" id="ARBA00003950"/>
    </source>
</evidence>
<dbReference type="GO" id="GO:1990592">
    <property type="term" value="P:protein K69-linked ufmylation"/>
    <property type="evidence" value="ECO:0007669"/>
    <property type="project" value="TreeGrafter"/>
</dbReference>
<evidence type="ECO:0000313" key="11">
    <source>
        <dbReference type="EMBL" id="KAK2715011.1"/>
    </source>
</evidence>
<keyword evidence="5" id="KW-0833">Ubl conjugation pathway</keyword>
<evidence type="ECO:0000256" key="7">
    <source>
        <dbReference type="SAM" id="MobiDB-lite"/>
    </source>
</evidence>